<dbReference type="PANTHER" id="PTHR47756:SF1">
    <property type="entry name" value="BLL0085 PROTEIN"/>
    <property type="match status" value="1"/>
</dbReference>
<keyword evidence="1" id="KW-0805">Transcription regulation</keyword>
<dbReference type="PROSITE" id="PS01063">
    <property type="entry name" value="SIGMA70_ECF"/>
    <property type="match status" value="1"/>
</dbReference>
<dbReference type="Proteomes" id="UP001321486">
    <property type="component" value="Chromosome"/>
</dbReference>
<proteinExistence type="inferred from homology"/>
<keyword evidence="1" id="KW-0731">Sigma factor</keyword>
<feature type="compositionally biased region" description="Low complexity" evidence="2">
    <location>
        <begin position="112"/>
        <end position="126"/>
    </location>
</feature>
<evidence type="ECO:0000259" key="3">
    <source>
        <dbReference type="Pfam" id="PF04542"/>
    </source>
</evidence>
<dbReference type="PANTHER" id="PTHR47756">
    <property type="entry name" value="BLL6612 PROTEIN-RELATED"/>
    <property type="match status" value="1"/>
</dbReference>
<dbReference type="RefSeq" id="WP_286344797.1">
    <property type="nucleotide sequence ID" value="NZ_AP027732.1"/>
</dbReference>
<evidence type="ECO:0000256" key="1">
    <source>
        <dbReference type="RuleBase" id="RU000716"/>
    </source>
</evidence>
<dbReference type="InterPro" id="IPR013325">
    <property type="entry name" value="RNA_pol_sigma_r2"/>
</dbReference>
<evidence type="ECO:0000313" key="4">
    <source>
        <dbReference type="EMBL" id="BDZ52172.1"/>
    </source>
</evidence>
<dbReference type="Pfam" id="PF04542">
    <property type="entry name" value="Sigma70_r2"/>
    <property type="match status" value="1"/>
</dbReference>
<evidence type="ECO:0000313" key="5">
    <source>
        <dbReference type="Proteomes" id="UP001321486"/>
    </source>
</evidence>
<dbReference type="SUPFAM" id="SSF88946">
    <property type="entry name" value="Sigma2 domain of RNA polymerase sigma factors"/>
    <property type="match status" value="1"/>
</dbReference>
<keyword evidence="1" id="KW-0238">DNA-binding</keyword>
<keyword evidence="1" id="KW-0804">Transcription</keyword>
<name>A0ABN6Y7P6_9MICO</name>
<feature type="compositionally biased region" description="Polar residues" evidence="2">
    <location>
        <begin position="97"/>
        <end position="106"/>
    </location>
</feature>
<dbReference type="EMBL" id="AP027732">
    <property type="protein sequence ID" value="BDZ52172.1"/>
    <property type="molecule type" value="Genomic_DNA"/>
</dbReference>
<protein>
    <recommendedName>
        <fullName evidence="1">RNA polymerase sigma factor</fullName>
    </recommendedName>
</protein>
<organism evidence="4 5">
    <name type="scientific">Frondihabitans sucicola</name>
    <dbReference type="NCBI Taxonomy" id="1268041"/>
    <lineage>
        <taxon>Bacteria</taxon>
        <taxon>Bacillati</taxon>
        <taxon>Actinomycetota</taxon>
        <taxon>Actinomycetes</taxon>
        <taxon>Micrococcales</taxon>
        <taxon>Microbacteriaceae</taxon>
        <taxon>Frondihabitans</taxon>
    </lineage>
</organism>
<reference evidence="5" key="1">
    <citation type="journal article" date="2019" name="Int. J. Syst. Evol. Microbiol.">
        <title>The Global Catalogue of Microorganisms (GCM) 10K type strain sequencing project: providing services to taxonomists for standard genome sequencing and annotation.</title>
        <authorList>
            <consortium name="The Broad Institute Genomics Platform"/>
            <consortium name="The Broad Institute Genome Sequencing Center for Infectious Disease"/>
            <person name="Wu L."/>
            <person name="Ma J."/>
        </authorList>
    </citation>
    <scope>NUCLEOTIDE SEQUENCE [LARGE SCALE GENOMIC DNA]</scope>
    <source>
        <strain evidence="5">NBRC 108728</strain>
    </source>
</reference>
<sequence length="138" mass="15337">MQRDDVQRLIDEVWRSDAARIVGALARSVRDVGLAEDLAQEAVAEALERWPDTGAPHNPAAWLTTVAKRRAIDHWRRQARLDERHAVLAHELETEQRLGSTSGSRATPSPIPISSTTTSCASCSWPATRCCRARRRSS</sequence>
<dbReference type="InterPro" id="IPR007627">
    <property type="entry name" value="RNA_pol_sigma70_r2"/>
</dbReference>
<evidence type="ECO:0000256" key="2">
    <source>
        <dbReference type="SAM" id="MobiDB-lite"/>
    </source>
</evidence>
<dbReference type="Gene3D" id="1.10.1740.10">
    <property type="match status" value="1"/>
</dbReference>
<feature type="domain" description="RNA polymerase sigma-70 region 2" evidence="3">
    <location>
        <begin position="19"/>
        <end position="80"/>
    </location>
</feature>
<dbReference type="InterPro" id="IPR000838">
    <property type="entry name" value="RNA_pol_sigma70_ECF_CS"/>
</dbReference>
<accession>A0ABN6Y7P6</accession>
<feature type="region of interest" description="Disordered" evidence="2">
    <location>
        <begin position="92"/>
        <end position="126"/>
    </location>
</feature>
<comment type="similarity">
    <text evidence="1">Belongs to the sigma-70 factor family. ECF subfamily.</text>
</comment>
<gene>
    <name evidence="4" type="ORF">GCM10025867_44130</name>
</gene>
<keyword evidence="5" id="KW-1185">Reference proteome</keyword>